<keyword evidence="2" id="KW-1185">Reference proteome</keyword>
<dbReference type="KEGG" id="mbry:B1812_14905"/>
<dbReference type="EMBL" id="CP019948">
    <property type="protein sequence ID" value="ARN82158.1"/>
    <property type="molecule type" value="Genomic_DNA"/>
</dbReference>
<proteinExistence type="predicted"/>
<reference evidence="1 2" key="1">
    <citation type="submission" date="2017-02" db="EMBL/GenBank/DDBJ databases">
        <authorList>
            <person name="Peterson S.W."/>
        </authorList>
    </citation>
    <scope>NUCLEOTIDE SEQUENCE [LARGE SCALE GENOMIC DNA]</scope>
    <source>
        <strain evidence="1 2">S285</strain>
    </source>
</reference>
<dbReference type="STRING" id="655015.B1812_14905"/>
<dbReference type="SUPFAM" id="SSF49899">
    <property type="entry name" value="Concanavalin A-like lectins/glucanases"/>
    <property type="match status" value="1"/>
</dbReference>
<evidence type="ECO:0000313" key="1">
    <source>
        <dbReference type="EMBL" id="ARN82158.1"/>
    </source>
</evidence>
<organism evidence="1 2">
    <name type="scientific">Methylocystis bryophila</name>
    <dbReference type="NCBI Taxonomy" id="655015"/>
    <lineage>
        <taxon>Bacteria</taxon>
        <taxon>Pseudomonadati</taxon>
        <taxon>Pseudomonadota</taxon>
        <taxon>Alphaproteobacteria</taxon>
        <taxon>Hyphomicrobiales</taxon>
        <taxon>Methylocystaceae</taxon>
        <taxon>Methylocystis</taxon>
    </lineage>
</organism>
<evidence type="ECO:0000313" key="2">
    <source>
        <dbReference type="Proteomes" id="UP000193978"/>
    </source>
</evidence>
<dbReference type="AlphaFoldDB" id="A0A1W6MX50"/>
<accession>A0A1W6MX50</accession>
<name>A0A1W6MX50_9HYPH</name>
<dbReference type="InterPro" id="IPR013320">
    <property type="entry name" value="ConA-like_dom_sf"/>
</dbReference>
<sequence>MVTMRLVQLLRWSTAISLFLCGLALFIAGAFAGSYAPLPPGCTASACVTGEYLLAQWPTLMADLVAQNASGSSTYADQMLDAGKSAASYSWSTSAAPTLTSNADGLTGINAWSFDGATANNVKANFSGPNGEQIWPITGDFTLAVVADLSASAPTTGTTVYALAGSGLTAANGWVVGVNQRKICVKYTGATSCTITGASALSTGTPHLIILSWSSVDQLLAVSIDGGAWQTASTASVILSGGTLTDATLWIGNSASSSYAPWWGNVFRALLLKEALQNSAKAGQLAFLQTILAAKY</sequence>
<protein>
    <submittedName>
        <fullName evidence="1">Uncharacterized protein</fullName>
    </submittedName>
</protein>
<gene>
    <name evidence="1" type="ORF">B1812_14905</name>
</gene>
<dbReference type="Proteomes" id="UP000193978">
    <property type="component" value="Chromosome"/>
</dbReference>